<organism evidence="5 6">
    <name type="scientific">Rhodovibrio sodomensis</name>
    <dbReference type="NCBI Taxonomy" id="1088"/>
    <lineage>
        <taxon>Bacteria</taxon>
        <taxon>Pseudomonadati</taxon>
        <taxon>Pseudomonadota</taxon>
        <taxon>Alphaproteobacteria</taxon>
        <taxon>Rhodospirillales</taxon>
        <taxon>Rhodovibrionaceae</taxon>
        <taxon>Rhodovibrio</taxon>
    </lineage>
</organism>
<dbReference type="InterPro" id="IPR036388">
    <property type="entry name" value="WH-like_DNA-bd_sf"/>
</dbReference>
<gene>
    <name evidence="5" type="ORF">CKO28_19620</name>
</gene>
<keyword evidence="1" id="KW-0805">Transcription regulation</keyword>
<accession>A0ABS1DIF0</accession>
<dbReference type="SUPFAM" id="SSF46785">
    <property type="entry name" value="Winged helix' DNA-binding domain"/>
    <property type="match status" value="1"/>
</dbReference>
<dbReference type="PROSITE" id="PS01117">
    <property type="entry name" value="HTH_MARR_1"/>
    <property type="match status" value="1"/>
</dbReference>
<comment type="caution">
    <text evidence="5">The sequence shown here is derived from an EMBL/GenBank/DDBJ whole genome shotgun (WGS) entry which is preliminary data.</text>
</comment>
<dbReference type="InterPro" id="IPR023187">
    <property type="entry name" value="Tscrpt_reg_MarR-type_CS"/>
</dbReference>
<evidence type="ECO:0000259" key="4">
    <source>
        <dbReference type="PROSITE" id="PS50995"/>
    </source>
</evidence>
<dbReference type="SMART" id="SM00347">
    <property type="entry name" value="HTH_MARR"/>
    <property type="match status" value="1"/>
</dbReference>
<evidence type="ECO:0000313" key="5">
    <source>
        <dbReference type="EMBL" id="MBK1670242.1"/>
    </source>
</evidence>
<dbReference type="PANTHER" id="PTHR33164">
    <property type="entry name" value="TRANSCRIPTIONAL REGULATOR, MARR FAMILY"/>
    <property type="match status" value="1"/>
</dbReference>
<protein>
    <recommendedName>
        <fullName evidence="4">HTH marR-type domain-containing protein</fullName>
    </recommendedName>
</protein>
<keyword evidence="3" id="KW-0804">Transcription</keyword>
<evidence type="ECO:0000256" key="1">
    <source>
        <dbReference type="ARBA" id="ARBA00023015"/>
    </source>
</evidence>
<dbReference type="Gene3D" id="1.10.10.10">
    <property type="entry name" value="Winged helix-like DNA-binding domain superfamily/Winged helix DNA-binding domain"/>
    <property type="match status" value="1"/>
</dbReference>
<feature type="domain" description="HTH marR-type" evidence="4">
    <location>
        <begin position="1"/>
        <end position="130"/>
    </location>
</feature>
<name>A0ABS1DIF0_9PROT</name>
<dbReference type="InterPro" id="IPR000835">
    <property type="entry name" value="HTH_MarR-typ"/>
</dbReference>
<reference evidence="5 6" key="1">
    <citation type="journal article" date="2020" name="Microorganisms">
        <title>Osmotic Adaptation and Compatible Solute Biosynthesis of Phototrophic Bacteria as Revealed from Genome Analyses.</title>
        <authorList>
            <person name="Imhoff J.F."/>
            <person name="Rahn T."/>
            <person name="Kunzel S."/>
            <person name="Keller A."/>
            <person name="Neulinger S.C."/>
        </authorList>
    </citation>
    <scope>NUCLEOTIDE SEQUENCE [LARGE SCALE GENOMIC DNA]</scope>
    <source>
        <strain evidence="5 6">DSM 9895</strain>
    </source>
</reference>
<dbReference type="InterPro" id="IPR039422">
    <property type="entry name" value="MarR/SlyA-like"/>
</dbReference>
<dbReference type="Pfam" id="PF12802">
    <property type="entry name" value="MarR_2"/>
    <property type="match status" value="1"/>
</dbReference>
<dbReference type="PANTHER" id="PTHR33164:SF89">
    <property type="entry name" value="MARR FAMILY REGULATORY PROTEIN"/>
    <property type="match status" value="1"/>
</dbReference>
<evidence type="ECO:0000256" key="2">
    <source>
        <dbReference type="ARBA" id="ARBA00023125"/>
    </source>
</evidence>
<evidence type="ECO:0000256" key="3">
    <source>
        <dbReference type="ARBA" id="ARBA00023163"/>
    </source>
</evidence>
<sequence length="198" mass="20287">MQPETLAGLLSHLGRAGEPDGARDGLTGAQLSALRYLARANPMSRTASALAAYQATTRGTVSQTVKALVRAGYVTRTPSDADRRTLRLDLTQAGWAKLAQAPGDRLAAALAQLPKDQRAALADAAISLNGALSAQDPESGFGTCQSCRYLSDADGAAGGYCCHSGCALGTGDFDCLCASYQPRAEARTAPTAPGGRAS</sequence>
<dbReference type="EMBL" id="NRRL01000083">
    <property type="protein sequence ID" value="MBK1670242.1"/>
    <property type="molecule type" value="Genomic_DNA"/>
</dbReference>
<proteinExistence type="predicted"/>
<dbReference type="Proteomes" id="UP001296873">
    <property type="component" value="Unassembled WGS sequence"/>
</dbReference>
<dbReference type="InterPro" id="IPR036390">
    <property type="entry name" value="WH_DNA-bd_sf"/>
</dbReference>
<dbReference type="RefSeq" id="WP_200342599.1">
    <property type="nucleotide sequence ID" value="NZ_NRRL01000083.1"/>
</dbReference>
<evidence type="ECO:0000313" key="6">
    <source>
        <dbReference type="Proteomes" id="UP001296873"/>
    </source>
</evidence>
<keyword evidence="6" id="KW-1185">Reference proteome</keyword>
<keyword evidence="2" id="KW-0238">DNA-binding</keyword>
<dbReference type="PROSITE" id="PS50995">
    <property type="entry name" value="HTH_MARR_2"/>
    <property type="match status" value="1"/>
</dbReference>